<evidence type="ECO:0000313" key="3">
    <source>
        <dbReference type="Proteomes" id="UP000663854"/>
    </source>
</evidence>
<sequence length="261" mass="27140">MAFNQVSAQCTPGNIQADFQPLIATSLPAAPMGQAYNTTILFKAPLTITVDASSLPLPSQIAPFVGLLPAQLTLSVTTMTVTGITGQPTGLTGTVGGGLGGAFAPNDQGCIGITGTPTQGGNFTVEVGVSYNLSITPSDFGLPVPGSFDIPQPVPSPQAKTYNMSVPTAVEELDVTTFDLTNNAPNPFSDKTSILYSTPKQANVELTVYNMVGKMVYQNSYQAKAGKNAIEFSADKLSGGLYIYNLSNGSEVRTGKMVVTK</sequence>
<dbReference type="EMBL" id="CAJNOH010000033">
    <property type="protein sequence ID" value="CAF0787666.1"/>
    <property type="molecule type" value="Genomic_DNA"/>
</dbReference>
<dbReference type="Pfam" id="PF18962">
    <property type="entry name" value="Por_Secre_tail"/>
    <property type="match status" value="1"/>
</dbReference>
<feature type="domain" description="Secretion system C-terminal sorting" evidence="1">
    <location>
        <begin position="185"/>
        <end position="259"/>
    </location>
</feature>
<dbReference type="Proteomes" id="UP000663854">
    <property type="component" value="Unassembled WGS sequence"/>
</dbReference>
<dbReference type="InterPro" id="IPR026444">
    <property type="entry name" value="Secre_tail"/>
</dbReference>
<accession>A0A813S097</accession>
<name>A0A813S097_9BILA</name>
<evidence type="ECO:0000259" key="1">
    <source>
        <dbReference type="Pfam" id="PF18962"/>
    </source>
</evidence>
<proteinExistence type="predicted"/>
<protein>
    <recommendedName>
        <fullName evidence="1">Secretion system C-terminal sorting domain-containing protein</fullName>
    </recommendedName>
</protein>
<reference evidence="2" key="1">
    <citation type="submission" date="2021-02" db="EMBL/GenBank/DDBJ databases">
        <authorList>
            <person name="Nowell W R."/>
        </authorList>
    </citation>
    <scope>NUCLEOTIDE SEQUENCE</scope>
</reference>
<organism evidence="2 3">
    <name type="scientific">Rotaria sordida</name>
    <dbReference type="NCBI Taxonomy" id="392033"/>
    <lineage>
        <taxon>Eukaryota</taxon>
        <taxon>Metazoa</taxon>
        <taxon>Spiralia</taxon>
        <taxon>Gnathifera</taxon>
        <taxon>Rotifera</taxon>
        <taxon>Eurotatoria</taxon>
        <taxon>Bdelloidea</taxon>
        <taxon>Philodinida</taxon>
        <taxon>Philodinidae</taxon>
        <taxon>Rotaria</taxon>
    </lineage>
</organism>
<comment type="caution">
    <text evidence="2">The sequence shown here is derived from an EMBL/GenBank/DDBJ whole genome shotgun (WGS) entry which is preliminary data.</text>
</comment>
<gene>
    <name evidence="2" type="ORF">PYM288_LOCUS3964</name>
</gene>
<evidence type="ECO:0000313" key="2">
    <source>
        <dbReference type="EMBL" id="CAF0787666.1"/>
    </source>
</evidence>
<dbReference type="AlphaFoldDB" id="A0A813S097"/>
<dbReference type="NCBIfam" id="TIGR04183">
    <property type="entry name" value="Por_Secre_tail"/>
    <property type="match status" value="1"/>
</dbReference>